<sequence length="384" mass="42360">MAKGSMHSINPAEAYRRQMKKRENKRNKEVRKQLREEAALHKDTAKLEHKIAQLRGLTEHRKLTAAERERLKKLEDEFKEIRDKKREAGITPQPRKTEVVVGYDPLAESDDSALVHYESSEDEESQSDAESVTLGETVPIDRDIFGGGSDDGSNGYQELGLDALPPMPPGTPPLFASDLGLNEIWPPLPSGPSPQFIQENPSIAPDSGYSRSDHQPQPKSRGNKGPKARSNVSAGHTRMHPYTPHSHRGQGMPRPLATAPKPHSGTVLSAEPQVRDLKKELTTMVPANIARKNKQKERQQVLAAIPTPPQMVVNAAPQVDDSTSANKLDKLSLSTKLGTAISDMKDVQLSVSATVSNPQKPPKRPKTTLDEEYQRFMDDIGKLG</sequence>
<protein>
    <recommendedName>
        <fullName evidence="2">Wbp11/ELF5/Saf1 N-terminal domain-containing protein</fullName>
    </recommendedName>
</protein>
<dbReference type="InterPro" id="IPR019007">
    <property type="entry name" value="Wbp11/ELF5/Saf1_N"/>
</dbReference>
<evidence type="ECO:0000259" key="2">
    <source>
        <dbReference type="Pfam" id="PF09429"/>
    </source>
</evidence>
<dbReference type="Pfam" id="PF09429">
    <property type="entry name" value="Wbp11"/>
    <property type="match status" value="1"/>
</dbReference>
<dbReference type="AlphaFoldDB" id="A0A9W8M067"/>
<feature type="region of interest" description="Disordered" evidence="1">
    <location>
        <begin position="110"/>
        <end position="274"/>
    </location>
</feature>
<feature type="domain" description="Wbp11/ELF5/Saf1 N-terminal" evidence="2">
    <location>
        <begin position="8"/>
        <end position="82"/>
    </location>
</feature>
<keyword evidence="4" id="KW-1185">Reference proteome</keyword>
<feature type="region of interest" description="Disordered" evidence="1">
    <location>
        <begin position="352"/>
        <end position="372"/>
    </location>
</feature>
<name>A0A9W8M067_9FUNG</name>
<gene>
    <name evidence="3" type="ORF">IWW36_003319</name>
</gene>
<evidence type="ECO:0000313" key="3">
    <source>
        <dbReference type="EMBL" id="KAJ2848399.1"/>
    </source>
</evidence>
<comment type="caution">
    <text evidence="3">The sequence shown here is derived from an EMBL/GenBank/DDBJ whole genome shotgun (WGS) entry which is preliminary data.</text>
</comment>
<dbReference type="OrthoDB" id="205569at2759"/>
<organism evidence="3 4">
    <name type="scientific">Coemansia brasiliensis</name>
    <dbReference type="NCBI Taxonomy" id="2650707"/>
    <lineage>
        <taxon>Eukaryota</taxon>
        <taxon>Fungi</taxon>
        <taxon>Fungi incertae sedis</taxon>
        <taxon>Zoopagomycota</taxon>
        <taxon>Kickxellomycotina</taxon>
        <taxon>Kickxellomycetes</taxon>
        <taxon>Kickxellales</taxon>
        <taxon>Kickxellaceae</taxon>
        <taxon>Coemansia</taxon>
    </lineage>
</organism>
<accession>A0A9W8M067</accession>
<proteinExistence type="predicted"/>
<reference evidence="3" key="1">
    <citation type="submission" date="2022-07" db="EMBL/GenBank/DDBJ databases">
        <title>Phylogenomic reconstructions and comparative analyses of Kickxellomycotina fungi.</title>
        <authorList>
            <person name="Reynolds N.K."/>
            <person name="Stajich J.E."/>
            <person name="Barry K."/>
            <person name="Grigoriev I.V."/>
            <person name="Crous P."/>
            <person name="Smith M.E."/>
        </authorList>
    </citation>
    <scope>NUCLEOTIDE SEQUENCE</scope>
    <source>
        <strain evidence="3">NRRL 1566</strain>
    </source>
</reference>
<dbReference type="Proteomes" id="UP001139887">
    <property type="component" value="Unassembled WGS sequence"/>
</dbReference>
<feature type="region of interest" description="Disordered" evidence="1">
    <location>
        <begin position="1"/>
        <end position="31"/>
    </location>
</feature>
<dbReference type="GO" id="GO:0006396">
    <property type="term" value="P:RNA processing"/>
    <property type="evidence" value="ECO:0007669"/>
    <property type="project" value="InterPro"/>
</dbReference>
<dbReference type="EMBL" id="JANBUW010000173">
    <property type="protein sequence ID" value="KAJ2848399.1"/>
    <property type="molecule type" value="Genomic_DNA"/>
</dbReference>
<evidence type="ECO:0000256" key="1">
    <source>
        <dbReference type="SAM" id="MobiDB-lite"/>
    </source>
</evidence>
<feature type="region of interest" description="Disordered" evidence="1">
    <location>
        <begin position="80"/>
        <end position="99"/>
    </location>
</feature>
<evidence type="ECO:0000313" key="4">
    <source>
        <dbReference type="Proteomes" id="UP001139887"/>
    </source>
</evidence>